<evidence type="ECO:0000313" key="1">
    <source>
        <dbReference type="EMBL" id="SUZ95568.1"/>
    </source>
</evidence>
<organism evidence="1">
    <name type="scientific">marine metagenome</name>
    <dbReference type="NCBI Taxonomy" id="408172"/>
    <lineage>
        <taxon>unclassified sequences</taxon>
        <taxon>metagenomes</taxon>
        <taxon>ecological metagenomes</taxon>
    </lineage>
</organism>
<protein>
    <submittedName>
        <fullName evidence="1">Uncharacterized protein</fullName>
    </submittedName>
</protein>
<dbReference type="AlphaFoldDB" id="A0A381RX19"/>
<accession>A0A381RX19</accession>
<name>A0A381RX19_9ZZZZ</name>
<reference evidence="1" key="1">
    <citation type="submission" date="2018-05" db="EMBL/GenBank/DDBJ databases">
        <authorList>
            <person name="Lanie J.A."/>
            <person name="Ng W.-L."/>
            <person name="Kazmierczak K.M."/>
            <person name="Andrzejewski T.M."/>
            <person name="Davidsen T.M."/>
            <person name="Wayne K.J."/>
            <person name="Tettelin H."/>
            <person name="Glass J.I."/>
            <person name="Rusch D."/>
            <person name="Podicherti R."/>
            <person name="Tsui H.-C.T."/>
            <person name="Winkler M.E."/>
        </authorList>
    </citation>
    <scope>NUCLEOTIDE SEQUENCE</scope>
</reference>
<dbReference type="EMBL" id="UINC01002336">
    <property type="protein sequence ID" value="SUZ95568.1"/>
    <property type="molecule type" value="Genomic_DNA"/>
</dbReference>
<sequence length="28" mass="3076">VESEIEPETVRLQAVGVSIYRDDGVPFA</sequence>
<gene>
    <name evidence="1" type="ORF">METZ01_LOCUS48422</name>
</gene>
<proteinExistence type="predicted"/>
<feature type="non-terminal residue" evidence="1">
    <location>
        <position position="1"/>
    </location>
</feature>